<sequence length="248" mass="25546">MKTQGFISSAILILLAILAAGCQSAPAAKPPAKAAAATEALRSLEGSAGELEALLTLLQELKAEEGNDAPPSFPELDARKERATSKLGILLLASCLGEGEDISKLADTANPPCVSHGISKLLDPSGGVDAHCAAHKAIEPFVSCAAGGIMISRMKSYMHQDVTSEDWTDSTSQAQDVAHDLAGYVVNGCLKASKGIADCIVVEFADALDVRETDTAYCRKQSNLSDKLYCLGAAAAVGLLENGAATGS</sequence>
<dbReference type="PROSITE" id="PS51257">
    <property type="entry name" value="PROKAR_LIPOPROTEIN"/>
    <property type="match status" value="1"/>
</dbReference>
<evidence type="ECO:0000256" key="1">
    <source>
        <dbReference type="SAM" id="SignalP"/>
    </source>
</evidence>
<comment type="caution">
    <text evidence="2">The sequence shown here is derived from an EMBL/GenBank/DDBJ whole genome shotgun (WGS) entry which is preliminary data.</text>
</comment>
<keyword evidence="3" id="KW-1185">Reference proteome</keyword>
<proteinExistence type="predicted"/>
<evidence type="ECO:0008006" key="4">
    <source>
        <dbReference type="Google" id="ProtNLM"/>
    </source>
</evidence>
<feature type="chain" id="PRO_5046158474" description="Lipoprotein" evidence="1">
    <location>
        <begin position="28"/>
        <end position="248"/>
    </location>
</feature>
<keyword evidence="1" id="KW-0732">Signal</keyword>
<reference evidence="2 3" key="1">
    <citation type="journal article" date="2013" name="Antonie Van Leeuwenhoek">
        <title>Dongia rigui sp. nov., isolated from freshwater of a large wetland in Korea.</title>
        <authorList>
            <person name="Baik K.S."/>
            <person name="Hwang Y.M."/>
            <person name="Choi J.S."/>
            <person name="Kwon J."/>
            <person name="Seong C.N."/>
        </authorList>
    </citation>
    <scope>NUCLEOTIDE SEQUENCE [LARGE SCALE GENOMIC DNA]</scope>
    <source>
        <strain evidence="2 3">04SU4-P</strain>
    </source>
</reference>
<dbReference type="Proteomes" id="UP001271769">
    <property type="component" value="Unassembled WGS sequence"/>
</dbReference>
<protein>
    <recommendedName>
        <fullName evidence="4">Lipoprotein</fullName>
    </recommendedName>
</protein>
<dbReference type="RefSeq" id="WP_320501606.1">
    <property type="nucleotide sequence ID" value="NZ_JAXCLX010000002.1"/>
</dbReference>
<gene>
    <name evidence="2" type="ORF">SMD31_14460</name>
</gene>
<evidence type="ECO:0000313" key="3">
    <source>
        <dbReference type="Proteomes" id="UP001271769"/>
    </source>
</evidence>
<accession>A0ABU5E0M2</accession>
<organism evidence="2 3">
    <name type="scientific">Dongia rigui</name>
    <dbReference type="NCBI Taxonomy" id="940149"/>
    <lineage>
        <taxon>Bacteria</taxon>
        <taxon>Pseudomonadati</taxon>
        <taxon>Pseudomonadota</taxon>
        <taxon>Alphaproteobacteria</taxon>
        <taxon>Rhodospirillales</taxon>
        <taxon>Dongiaceae</taxon>
        <taxon>Dongia</taxon>
    </lineage>
</organism>
<dbReference type="EMBL" id="JAXCLX010000002">
    <property type="protein sequence ID" value="MDY0873141.1"/>
    <property type="molecule type" value="Genomic_DNA"/>
</dbReference>
<feature type="signal peptide" evidence="1">
    <location>
        <begin position="1"/>
        <end position="27"/>
    </location>
</feature>
<evidence type="ECO:0000313" key="2">
    <source>
        <dbReference type="EMBL" id="MDY0873141.1"/>
    </source>
</evidence>
<name>A0ABU5E0M2_9PROT</name>